<evidence type="ECO:0000313" key="3">
    <source>
        <dbReference type="EMBL" id="RYV51378.1"/>
    </source>
</evidence>
<evidence type="ECO:0000313" key="4">
    <source>
        <dbReference type="Proteomes" id="UP000293764"/>
    </source>
</evidence>
<keyword evidence="1" id="KW-0175">Coiled coil</keyword>
<feature type="transmembrane region" description="Helical" evidence="2">
    <location>
        <begin position="6"/>
        <end position="22"/>
    </location>
</feature>
<feature type="coiled-coil region" evidence="1">
    <location>
        <begin position="80"/>
        <end position="107"/>
    </location>
</feature>
<dbReference type="Proteomes" id="UP000293764">
    <property type="component" value="Unassembled WGS sequence"/>
</dbReference>
<gene>
    <name evidence="3" type="ORF">EUA98_08820</name>
</gene>
<dbReference type="AlphaFoldDB" id="A0A4Q5N010"/>
<comment type="caution">
    <text evidence="3">The sequence shown here is derived from an EMBL/GenBank/DDBJ whole genome shotgun (WGS) entry which is preliminary data.</text>
</comment>
<dbReference type="Pfam" id="PF10066">
    <property type="entry name" value="DUF2304"/>
    <property type="match status" value="1"/>
</dbReference>
<name>A0A4Q5N010_9MICO</name>
<reference evidence="3 4" key="1">
    <citation type="submission" date="2019-01" db="EMBL/GenBank/DDBJ databases">
        <title>Novel species of Cellulomonas.</title>
        <authorList>
            <person name="Liu Q."/>
            <person name="Xin Y.-H."/>
        </authorList>
    </citation>
    <scope>NUCLEOTIDE SEQUENCE [LARGE SCALE GENOMIC DNA]</scope>
    <source>
        <strain evidence="3 4">HLT2-17</strain>
    </source>
</reference>
<keyword evidence="4" id="KW-1185">Reference proteome</keyword>
<evidence type="ECO:0000256" key="1">
    <source>
        <dbReference type="SAM" id="Coils"/>
    </source>
</evidence>
<dbReference type="EMBL" id="SDWW01000017">
    <property type="protein sequence ID" value="RYV51378.1"/>
    <property type="molecule type" value="Genomic_DNA"/>
</dbReference>
<dbReference type="InterPro" id="IPR019277">
    <property type="entry name" value="DUF2304"/>
</dbReference>
<keyword evidence="2" id="KW-1133">Transmembrane helix</keyword>
<feature type="transmembrane region" description="Helical" evidence="2">
    <location>
        <begin position="34"/>
        <end position="55"/>
    </location>
</feature>
<proteinExistence type="predicted"/>
<dbReference type="RefSeq" id="WP_130102310.1">
    <property type="nucleotide sequence ID" value="NZ_SDWW01000017.1"/>
</dbReference>
<feature type="transmembrane region" description="Helical" evidence="2">
    <location>
        <begin position="67"/>
        <end position="85"/>
    </location>
</feature>
<keyword evidence="2" id="KW-0812">Transmembrane</keyword>
<accession>A0A4Q5N010</accession>
<protein>
    <submittedName>
        <fullName evidence="3">DUF2304 domain-containing protein</fullName>
    </submittedName>
</protein>
<keyword evidence="2" id="KW-0472">Membrane</keyword>
<dbReference type="OrthoDB" id="3261168at2"/>
<evidence type="ECO:0000256" key="2">
    <source>
        <dbReference type="SAM" id="Phobius"/>
    </source>
</evidence>
<sequence>MSAYATVVLVCLLLVGSLVYLLRTRRIREKYAAIWIVLTVAVLLIGAFPQLAFWLSSLVGVRTPANLVFAIAIVVLLAVCIQLSTEISNLEEETRTLAQEIALQRLEARRDREAVLLLLPPAASPPVEAPDSEDV</sequence>
<organism evidence="3 4">
    <name type="scientific">Pengzhenrongella frigida</name>
    <dbReference type="NCBI Taxonomy" id="1259133"/>
    <lineage>
        <taxon>Bacteria</taxon>
        <taxon>Bacillati</taxon>
        <taxon>Actinomycetota</taxon>
        <taxon>Actinomycetes</taxon>
        <taxon>Micrococcales</taxon>
        <taxon>Pengzhenrongella</taxon>
    </lineage>
</organism>